<dbReference type="Pfam" id="PF00583">
    <property type="entry name" value="Acetyltransf_1"/>
    <property type="match status" value="1"/>
</dbReference>
<evidence type="ECO:0000313" key="3">
    <source>
        <dbReference type="Proteomes" id="UP000199377"/>
    </source>
</evidence>
<name>A0A1I3F2F7_9RHOB</name>
<dbReference type="InterPro" id="IPR016181">
    <property type="entry name" value="Acyl_CoA_acyltransferase"/>
</dbReference>
<reference evidence="2 3" key="1">
    <citation type="submission" date="2016-10" db="EMBL/GenBank/DDBJ databases">
        <authorList>
            <person name="de Groot N.N."/>
        </authorList>
    </citation>
    <scope>NUCLEOTIDE SEQUENCE [LARGE SCALE GENOMIC DNA]</scope>
    <source>
        <strain evidence="2 3">CGMCC 1.11030</strain>
    </source>
</reference>
<dbReference type="SUPFAM" id="SSF55729">
    <property type="entry name" value="Acyl-CoA N-acyltransferases (Nat)"/>
    <property type="match status" value="1"/>
</dbReference>
<keyword evidence="2" id="KW-0808">Transferase</keyword>
<dbReference type="Proteomes" id="UP000199377">
    <property type="component" value="Unassembled WGS sequence"/>
</dbReference>
<dbReference type="EMBL" id="FOQH01000004">
    <property type="protein sequence ID" value="SFI05426.1"/>
    <property type="molecule type" value="Genomic_DNA"/>
</dbReference>
<dbReference type="OrthoDB" id="9815099at2"/>
<gene>
    <name evidence="2" type="ORF">SAMN05216258_10425</name>
</gene>
<dbReference type="AlphaFoldDB" id="A0A1I3F2F7"/>
<sequence length="172" mass="18931">MFRVMRERPQDEAEVEWLYDTCFAPGRTALSSYRLRDGVSPIPELCLLARDEYDAVAGAIRYWPVQIGEARTPCLLLGPVAVHPTRQGEGLAGTLIGLTLETAGQLGWTRVALVGDEPYYRRFGFTRELGRGLVFPPPTNPARVLGRELGVPGAWEGVAGEVQRWEGPLIPG</sequence>
<organism evidence="2 3">
    <name type="scientific">Albimonas pacifica</name>
    <dbReference type="NCBI Taxonomy" id="1114924"/>
    <lineage>
        <taxon>Bacteria</taxon>
        <taxon>Pseudomonadati</taxon>
        <taxon>Pseudomonadota</taxon>
        <taxon>Alphaproteobacteria</taxon>
        <taxon>Rhodobacterales</taxon>
        <taxon>Paracoccaceae</taxon>
        <taxon>Albimonas</taxon>
    </lineage>
</organism>
<protein>
    <submittedName>
        <fullName evidence="2">Predicted N-acetyltransferase YhbS</fullName>
    </submittedName>
</protein>
<dbReference type="InterPro" id="IPR000182">
    <property type="entry name" value="GNAT_dom"/>
</dbReference>
<dbReference type="CDD" id="cd04301">
    <property type="entry name" value="NAT_SF"/>
    <property type="match status" value="1"/>
</dbReference>
<proteinExistence type="predicted"/>
<evidence type="ECO:0000313" key="2">
    <source>
        <dbReference type="EMBL" id="SFI05426.1"/>
    </source>
</evidence>
<dbReference type="GO" id="GO:0016747">
    <property type="term" value="F:acyltransferase activity, transferring groups other than amino-acyl groups"/>
    <property type="evidence" value="ECO:0007669"/>
    <property type="project" value="InterPro"/>
</dbReference>
<feature type="domain" description="N-acetyltransferase" evidence="1">
    <location>
        <begin position="1"/>
        <end position="150"/>
    </location>
</feature>
<dbReference type="RefSeq" id="WP_092859340.1">
    <property type="nucleotide sequence ID" value="NZ_FOQH01000004.1"/>
</dbReference>
<dbReference type="Gene3D" id="3.40.630.30">
    <property type="match status" value="1"/>
</dbReference>
<keyword evidence="3" id="KW-1185">Reference proteome</keyword>
<dbReference type="STRING" id="1114924.SAMN05216258_10425"/>
<accession>A0A1I3F2F7</accession>
<dbReference type="PROSITE" id="PS51186">
    <property type="entry name" value="GNAT"/>
    <property type="match status" value="1"/>
</dbReference>
<evidence type="ECO:0000259" key="1">
    <source>
        <dbReference type="PROSITE" id="PS51186"/>
    </source>
</evidence>